<dbReference type="Proteomes" id="UP000054217">
    <property type="component" value="Unassembled WGS sequence"/>
</dbReference>
<sequence>MPQKSLSTTTLALRFMQNSAHKQNTEQKKVELEQAHVKDDAEWEVSEEVRRAWGVVHGGDEDRKRVTYEQSYLPFLFPSLSDGENERVRGHEGRLHAGMKVDIGDDDGEEWDDGDETRHMGSQNTVSLRPRGRRTFGKHGREVAQITSAADETSSVLTNTDATTADTSTASPRKLGRLKSISSFGKPQSSKKGRETTSGEGMEIEKRERDPSKTAKNVIRDISGVGTDLRAQRPSGFMKPQGVDAPVRVNVKDEDGSPSSPMSPAAVDLTVTRRKDKAKMKRAGDAARLEGRDGPTKKKPKLEVIE</sequence>
<keyword evidence="3" id="KW-1185">Reference proteome</keyword>
<evidence type="ECO:0000313" key="2">
    <source>
        <dbReference type="EMBL" id="KIO00068.1"/>
    </source>
</evidence>
<dbReference type="HOGENOM" id="CLU_078256_0_0_1"/>
<protein>
    <submittedName>
        <fullName evidence="2">Uncharacterized protein</fullName>
    </submittedName>
</protein>
<dbReference type="EMBL" id="KN831999">
    <property type="protein sequence ID" value="KIO00068.1"/>
    <property type="molecule type" value="Genomic_DNA"/>
</dbReference>
<proteinExistence type="predicted"/>
<gene>
    <name evidence="2" type="ORF">M404DRAFT_29895</name>
</gene>
<name>A0A0C3IT34_PISTI</name>
<organism evidence="2 3">
    <name type="scientific">Pisolithus tinctorius Marx 270</name>
    <dbReference type="NCBI Taxonomy" id="870435"/>
    <lineage>
        <taxon>Eukaryota</taxon>
        <taxon>Fungi</taxon>
        <taxon>Dikarya</taxon>
        <taxon>Basidiomycota</taxon>
        <taxon>Agaricomycotina</taxon>
        <taxon>Agaricomycetes</taxon>
        <taxon>Agaricomycetidae</taxon>
        <taxon>Boletales</taxon>
        <taxon>Sclerodermatineae</taxon>
        <taxon>Pisolithaceae</taxon>
        <taxon>Pisolithus</taxon>
    </lineage>
</organism>
<feature type="compositionally biased region" description="Basic and acidic residues" evidence="1">
    <location>
        <begin position="192"/>
        <end position="213"/>
    </location>
</feature>
<feature type="region of interest" description="Disordered" evidence="1">
    <location>
        <begin position="99"/>
        <end position="306"/>
    </location>
</feature>
<feature type="compositionally biased region" description="Basic residues" evidence="1">
    <location>
        <begin position="272"/>
        <end position="281"/>
    </location>
</feature>
<feature type="compositionally biased region" description="Polar residues" evidence="1">
    <location>
        <begin position="180"/>
        <end position="190"/>
    </location>
</feature>
<dbReference type="InParanoid" id="A0A0C3IT34"/>
<feature type="compositionally biased region" description="Acidic residues" evidence="1">
    <location>
        <begin position="104"/>
        <end position="115"/>
    </location>
</feature>
<dbReference type="AlphaFoldDB" id="A0A0C3IT34"/>
<evidence type="ECO:0000313" key="3">
    <source>
        <dbReference type="Proteomes" id="UP000054217"/>
    </source>
</evidence>
<reference evidence="2 3" key="1">
    <citation type="submission" date="2014-04" db="EMBL/GenBank/DDBJ databases">
        <authorList>
            <consortium name="DOE Joint Genome Institute"/>
            <person name="Kuo A."/>
            <person name="Kohler A."/>
            <person name="Costa M.D."/>
            <person name="Nagy L.G."/>
            <person name="Floudas D."/>
            <person name="Copeland A."/>
            <person name="Barry K.W."/>
            <person name="Cichocki N."/>
            <person name="Veneault-Fourrey C."/>
            <person name="LaButti K."/>
            <person name="Lindquist E.A."/>
            <person name="Lipzen A."/>
            <person name="Lundell T."/>
            <person name="Morin E."/>
            <person name="Murat C."/>
            <person name="Sun H."/>
            <person name="Tunlid A."/>
            <person name="Henrissat B."/>
            <person name="Grigoriev I.V."/>
            <person name="Hibbett D.S."/>
            <person name="Martin F."/>
            <person name="Nordberg H.P."/>
            <person name="Cantor M.N."/>
            <person name="Hua S.X."/>
        </authorList>
    </citation>
    <scope>NUCLEOTIDE SEQUENCE [LARGE SCALE GENOMIC DNA]</scope>
    <source>
        <strain evidence="2 3">Marx 270</strain>
    </source>
</reference>
<accession>A0A0C3IT34</accession>
<reference evidence="3" key="2">
    <citation type="submission" date="2015-01" db="EMBL/GenBank/DDBJ databases">
        <title>Evolutionary Origins and Diversification of the Mycorrhizal Mutualists.</title>
        <authorList>
            <consortium name="DOE Joint Genome Institute"/>
            <consortium name="Mycorrhizal Genomics Consortium"/>
            <person name="Kohler A."/>
            <person name="Kuo A."/>
            <person name="Nagy L.G."/>
            <person name="Floudas D."/>
            <person name="Copeland A."/>
            <person name="Barry K.W."/>
            <person name="Cichocki N."/>
            <person name="Veneault-Fourrey C."/>
            <person name="LaButti K."/>
            <person name="Lindquist E.A."/>
            <person name="Lipzen A."/>
            <person name="Lundell T."/>
            <person name="Morin E."/>
            <person name="Murat C."/>
            <person name="Riley R."/>
            <person name="Ohm R."/>
            <person name="Sun H."/>
            <person name="Tunlid A."/>
            <person name="Henrissat B."/>
            <person name="Grigoriev I.V."/>
            <person name="Hibbett D.S."/>
            <person name="Martin F."/>
        </authorList>
    </citation>
    <scope>NUCLEOTIDE SEQUENCE [LARGE SCALE GENOMIC DNA]</scope>
    <source>
        <strain evidence="3">Marx 270</strain>
    </source>
</reference>
<feature type="compositionally biased region" description="Basic and acidic residues" evidence="1">
    <location>
        <begin position="282"/>
        <end position="306"/>
    </location>
</feature>
<dbReference type="OrthoDB" id="3251271at2759"/>
<feature type="compositionally biased region" description="Polar residues" evidence="1">
    <location>
        <begin position="145"/>
        <end position="159"/>
    </location>
</feature>
<feature type="compositionally biased region" description="Low complexity" evidence="1">
    <location>
        <begin position="160"/>
        <end position="171"/>
    </location>
</feature>
<evidence type="ECO:0000256" key="1">
    <source>
        <dbReference type="SAM" id="MobiDB-lite"/>
    </source>
</evidence>